<gene>
    <name evidence="3" type="ORF">MTR62_16090</name>
</gene>
<accession>A0ABT0BH02</accession>
<name>A0ABT0BH02_9SPHN</name>
<sequence>MSAPHAPKAPRTLACPNCGGTLALEAAGLTVNLGCRYCGSLLDVSRPEVELIRKYNRARARFAIDLGQRGRLFGEDWAVIGAIKRKDQSDNWSEYLLYNPYVGYRWLVEYQGEWQFGTLLLDLPEGDDRAVTWRGERYTRQWSEQEAVTGTVTGEFYWRIANGDRARCLSFARGETVLSRESVEDEVTWTQLVPVEADEVRSAFAIDGRRMPRKPRPTPSSGFLRPAGMEADDLGPMLLVGLAAAILTLLVMVFIAGPVDRASSVIAAPYGMTREGIKVGSITVGRDHQFVRITARGREFDNRWVDLDYSLVDRASGQAVTGYGLVEHYSGRDSDGNWSEGNRRADTLLGGVARGTYDLYVDAGAHAWPVDLAVGPAPGWSLAEQIPVTITAEAGGLPWGNWITLLIFLFIPPGIIVWHRFRNS</sequence>
<organism evidence="3 4">
    <name type="scientific">Novosphingobium organovorum</name>
    <dbReference type="NCBI Taxonomy" id="2930092"/>
    <lineage>
        <taxon>Bacteria</taxon>
        <taxon>Pseudomonadati</taxon>
        <taxon>Pseudomonadota</taxon>
        <taxon>Alphaproteobacteria</taxon>
        <taxon>Sphingomonadales</taxon>
        <taxon>Sphingomonadaceae</taxon>
        <taxon>Novosphingobium</taxon>
    </lineage>
</organism>
<reference evidence="3" key="1">
    <citation type="submission" date="2022-03" db="EMBL/GenBank/DDBJ databases">
        <title>Identification of a novel bacterium isolated from mangrove sediments.</title>
        <authorList>
            <person name="Pan X."/>
        </authorList>
    </citation>
    <scope>NUCLEOTIDE SEQUENCE</scope>
    <source>
        <strain evidence="3">B1949</strain>
    </source>
</reference>
<feature type="domain" description="DUF4178" evidence="2">
    <location>
        <begin position="66"/>
        <end position="191"/>
    </location>
</feature>
<evidence type="ECO:0000256" key="1">
    <source>
        <dbReference type="SAM" id="Phobius"/>
    </source>
</evidence>
<feature type="transmembrane region" description="Helical" evidence="1">
    <location>
        <begin position="399"/>
        <end position="418"/>
    </location>
</feature>
<feature type="transmembrane region" description="Helical" evidence="1">
    <location>
        <begin position="234"/>
        <end position="256"/>
    </location>
</feature>
<evidence type="ECO:0000259" key="2">
    <source>
        <dbReference type="Pfam" id="PF13785"/>
    </source>
</evidence>
<evidence type="ECO:0000313" key="3">
    <source>
        <dbReference type="EMBL" id="MCJ2184200.1"/>
    </source>
</evidence>
<keyword evidence="1" id="KW-1133">Transmembrane helix</keyword>
<keyword evidence="4" id="KW-1185">Reference proteome</keyword>
<keyword evidence="1" id="KW-0472">Membrane</keyword>
<dbReference type="RefSeq" id="WP_244022796.1">
    <property type="nucleotide sequence ID" value="NZ_JALHLF010000083.1"/>
</dbReference>
<dbReference type="Pfam" id="PF13785">
    <property type="entry name" value="DUF4178"/>
    <property type="match status" value="1"/>
</dbReference>
<comment type="caution">
    <text evidence="3">The sequence shown here is derived from an EMBL/GenBank/DDBJ whole genome shotgun (WGS) entry which is preliminary data.</text>
</comment>
<proteinExistence type="predicted"/>
<keyword evidence="1" id="KW-0812">Transmembrane</keyword>
<protein>
    <submittedName>
        <fullName evidence="3">DUF4178 domain-containing protein</fullName>
    </submittedName>
</protein>
<evidence type="ECO:0000313" key="4">
    <source>
        <dbReference type="Proteomes" id="UP001162881"/>
    </source>
</evidence>
<dbReference type="EMBL" id="JALHLF010000083">
    <property type="protein sequence ID" value="MCJ2184200.1"/>
    <property type="molecule type" value="Genomic_DNA"/>
</dbReference>
<dbReference type="Proteomes" id="UP001162881">
    <property type="component" value="Unassembled WGS sequence"/>
</dbReference>
<dbReference type="InterPro" id="IPR025235">
    <property type="entry name" value="DUF4178"/>
</dbReference>